<gene>
    <name evidence="1" type="ORF">Pflav_031560</name>
</gene>
<evidence type="ECO:0000313" key="2">
    <source>
        <dbReference type="Proteomes" id="UP000502508"/>
    </source>
</evidence>
<reference evidence="1 2" key="2">
    <citation type="submission" date="2020-03" db="EMBL/GenBank/DDBJ databases">
        <authorList>
            <person name="Ichikawa N."/>
            <person name="Kimura A."/>
            <person name="Kitahashi Y."/>
            <person name="Uohara A."/>
        </authorList>
    </citation>
    <scope>NUCLEOTIDE SEQUENCE [LARGE SCALE GENOMIC DNA]</scope>
    <source>
        <strain evidence="1 2">NBRC 107702</strain>
    </source>
</reference>
<dbReference type="KEGG" id="pfla:Pflav_031560"/>
<accession>A0A6F8XSF1</accession>
<dbReference type="AlphaFoldDB" id="A0A6F8XSF1"/>
<proteinExistence type="predicted"/>
<organism evidence="1 2">
    <name type="scientific">Phytohabitans flavus</name>
    <dbReference type="NCBI Taxonomy" id="1076124"/>
    <lineage>
        <taxon>Bacteria</taxon>
        <taxon>Bacillati</taxon>
        <taxon>Actinomycetota</taxon>
        <taxon>Actinomycetes</taxon>
        <taxon>Micromonosporales</taxon>
        <taxon>Micromonosporaceae</taxon>
    </lineage>
</organism>
<name>A0A6F8XSF1_9ACTN</name>
<reference evidence="1 2" key="1">
    <citation type="submission" date="2020-03" db="EMBL/GenBank/DDBJ databases">
        <title>Whole genome shotgun sequence of Phytohabitans flavus NBRC 107702.</title>
        <authorList>
            <person name="Komaki H."/>
            <person name="Tamura T."/>
        </authorList>
    </citation>
    <scope>NUCLEOTIDE SEQUENCE [LARGE SCALE GENOMIC DNA]</scope>
    <source>
        <strain evidence="1 2">NBRC 107702</strain>
    </source>
</reference>
<keyword evidence="2" id="KW-1185">Reference proteome</keyword>
<sequence length="110" mass="12999">MADKAVPFAGVRWCNVVMADEVRSRRMTWVDFVARERDLVYDLRFPEGDGEVFFLIKIEPAKHQAFKDVLATPQIIDLRDYGTILYSGWGEPDEEIKDEMRFRYRMYLDA</sequence>
<dbReference type="EMBL" id="AP022870">
    <property type="protein sequence ID" value="BCB76746.1"/>
    <property type="molecule type" value="Genomic_DNA"/>
</dbReference>
<dbReference type="Proteomes" id="UP000502508">
    <property type="component" value="Chromosome"/>
</dbReference>
<evidence type="ECO:0000313" key="1">
    <source>
        <dbReference type="EMBL" id="BCB76746.1"/>
    </source>
</evidence>
<protein>
    <submittedName>
        <fullName evidence="1">Uncharacterized protein</fullName>
    </submittedName>
</protein>